<reference evidence="2" key="1">
    <citation type="submission" date="2023-05" db="EMBL/GenBank/DDBJ databases">
        <title>Nepenthes gracilis genome sequencing.</title>
        <authorList>
            <person name="Fukushima K."/>
        </authorList>
    </citation>
    <scope>NUCLEOTIDE SEQUENCE</scope>
    <source>
        <strain evidence="2">SING2019-196</strain>
    </source>
</reference>
<accession>A0AAD3SSS9</accession>
<comment type="caution">
    <text evidence="2">The sequence shown here is derived from an EMBL/GenBank/DDBJ whole genome shotgun (WGS) entry which is preliminary data.</text>
</comment>
<dbReference type="Proteomes" id="UP001279734">
    <property type="component" value="Unassembled WGS sequence"/>
</dbReference>
<protein>
    <recommendedName>
        <fullName evidence="1">Nucleotide-diphospho-sugar transferase domain-containing protein</fullName>
    </recommendedName>
</protein>
<dbReference type="PANTHER" id="PTHR46038">
    <property type="entry name" value="EXPRESSED PROTEIN-RELATED"/>
    <property type="match status" value="1"/>
</dbReference>
<evidence type="ECO:0000313" key="2">
    <source>
        <dbReference type="EMBL" id="GMH17195.1"/>
    </source>
</evidence>
<feature type="domain" description="Nucleotide-diphospho-sugar transferase" evidence="1">
    <location>
        <begin position="108"/>
        <end position="177"/>
    </location>
</feature>
<dbReference type="InterPro" id="IPR005069">
    <property type="entry name" value="Nucl-diP-sugar_transferase"/>
</dbReference>
<sequence>MDSSKDHSVRNLALLSLLVAAVVFLSFWSPNAERFSLPSQSLQRSSPSTEKATEREKDEMETALEKASMENKTVIIAVVNKAYAAGEMPTMLDLFLESFWVGEGTRELVDHLLVVAVDQTAYDRCIFRGLHCYRLETEGVDFTREEIYVSEEFIKMMWRRTLFLLDVLRKGFSFIFTV</sequence>
<dbReference type="EMBL" id="BSYO01000017">
    <property type="protein sequence ID" value="GMH17195.1"/>
    <property type="molecule type" value="Genomic_DNA"/>
</dbReference>
<dbReference type="Pfam" id="PF03407">
    <property type="entry name" value="Nucleotid_trans"/>
    <property type="match status" value="1"/>
</dbReference>
<gene>
    <name evidence="2" type="ORF">Nepgr_019036</name>
</gene>
<name>A0AAD3SSS9_NEPGR</name>
<keyword evidence="3" id="KW-1185">Reference proteome</keyword>
<dbReference type="PANTHER" id="PTHR46038:SF12">
    <property type="entry name" value="OS03G0731800 PROTEIN"/>
    <property type="match status" value="1"/>
</dbReference>
<organism evidence="2 3">
    <name type="scientific">Nepenthes gracilis</name>
    <name type="common">Slender pitcher plant</name>
    <dbReference type="NCBI Taxonomy" id="150966"/>
    <lineage>
        <taxon>Eukaryota</taxon>
        <taxon>Viridiplantae</taxon>
        <taxon>Streptophyta</taxon>
        <taxon>Embryophyta</taxon>
        <taxon>Tracheophyta</taxon>
        <taxon>Spermatophyta</taxon>
        <taxon>Magnoliopsida</taxon>
        <taxon>eudicotyledons</taxon>
        <taxon>Gunneridae</taxon>
        <taxon>Pentapetalae</taxon>
        <taxon>Caryophyllales</taxon>
        <taxon>Nepenthaceae</taxon>
        <taxon>Nepenthes</taxon>
    </lineage>
</organism>
<proteinExistence type="predicted"/>
<dbReference type="InterPro" id="IPR044821">
    <property type="entry name" value="At1g28695/At4g15970-like"/>
</dbReference>
<evidence type="ECO:0000259" key="1">
    <source>
        <dbReference type="Pfam" id="PF03407"/>
    </source>
</evidence>
<dbReference type="AlphaFoldDB" id="A0AAD3SSS9"/>
<evidence type="ECO:0000313" key="3">
    <source>
        <dbReference type="Proteomes" id="UP001279734"/>
    </source>
</evidence>